<protein>
    <submittedName>
        <fullName evidence="7">Transducin beta like protein 3</fullName>
    </submittedName>
</protein>
<dbReference type="InterPro" id="IPR015943">
    <property type="entry name" value="WD40/YVTN_repeat-like_dom_sf"/>
</dbReference>
<evidence type="ECO:0000256" key="2">
    <source>
        <dbReference type="ARBA" id="ARBA00022574"/>
    </source>
</evidence>
<keyword evidence="2 5" id="KW-0853">WD repeat</keyword>
<dbReference type="GO" id="GO:0032040">
    <property type="term" value="C:small-subunit processome"/>
    <property type="evidence" value="ECO:0007669"/>
    <property type="project" value="InterPro"/>
</dbReference>
<dbReference type="GO" id="GO:0000472">
    <property type="term" value="P:endonucleolytic cleavage to generate mature 5'-end of SSU-rRNA from (SSU-rRNA, 5.8S rRNA, LSU-rRNA)"/>
    <property type="evidence" value="ECO:0007669"/>
    <property type="project" value="TreeGrafter"/>
</dbReference>
<evidence type="ECO:0000259" key="6">
    <source>
        <dbReference type="Pfam" id="PF08625"/>
    </source>
</evidence>
<dbReference type="AlphaFoldDB" id="A0A147B7R4"/>
<accession>A0A147B7R4</accession>
<dbReference type="GO" id="GO:0030686">
    <property type="term" value="C:90S preribosome"/>
    <property type="evidence" value="ECO:0007669"/>
    <property type="project" value="TreeGrafter"/>
</dbReference>
<dbReference type="PANTHER" id="PTHR19854:SF15">
    <property type="entry name" value="TRANSDUCIN BETA-LIKE PROTEIN 3"/>
    <property type="match status" value="1"/>
</dbReference>
<comment type="subcellular location">
    <subcellularLocation>
        <location evidence="1">Nucleus</location>
        <location evidence="1">Nucleolus</location>
    </subcellularLocation>
</comment>
<keyword evidence="3" id="KW-0677">Repeat</keyword>
<dbReference type="PANTHER" id="PTHR19854">
    <property type="entry name" value="TRANSDUCIN BETA-LIKE 3"/>
    <property type="match status" value="1"/>
</dbReference>
<dbReference type="InterPro" id="IPR036322">
    <property type="entry name" value="WD40_repeat_dom_sf"/>
</dbReference>
<dbReference type="PROSITE" id="PS50082">
    <property type="entry name" value="WD_REPEATS_2"/>
    <property type="match status" value="1"/>
</dbReference>
<proteinExistence type="predicted"/>
<dbReference type="Gene3D" id="2.130.10.10">
    <property type="entry name" value="YVTN repeat-like/Quinoprotein amine dehydrogenase"/>
    <property type="match status" value="1"/>
</dbReference>
<dbReference type="SUPFAM" id="SSF50978">
    <property type="entry name" value="WD40 repeat-like"/>
    <property type="match status" value="1"/>
</dbReference>
<feature type="repeat" description="WD" evidence="5">
    <location>
        <begin position="34"/>
        <end position="65"/>
    </location>
</feature>
<dbReference type="InterPro" id="IPR001680">
    <property type="entry name" value="WD40_rpt"/>
</dbReference>
<sequence length="159" mass="18076">RVLFLSRGMQLLSSGADGNLKLLNISDQECVKTLDEHQDKAWALTAKMDESLVVTGAADSAIVVWRDCTAEERGESFEKQEALVLQEQELNNLVKEKKWSKALHIALTLEYPFKALTIIKEILLEKNGREDLKKALEPLREDQMDTLLRFACTWNTNSK</sequence>
<evidence type="ECO:0000256" key="1">
    <source>
        <dbReference type="ARBA" id="ARBA00004604"/>
    </source>
</evidence>
<dbReference type="EMBL" id="GEIB01001437">
    <property type="protein sequence ID" value="JAR86803.1"/>
    <property type="molecule type" value="Transcribed_RNA"/>
</dbReference>
<dbReference type="Pfam" id="PF08625">
    <property type="entry name" value="Utp13"/>
    <property type="match status" value="1"/>
</dbReference>
<feature type="non-terminal residue" evidence="7">
    <location>
        <position position="159"/>
    </location>
</feature>
<feature type="domain" description="U3 small nucleolar RNA-associated protein 13 C-terminal" evidence="6">
    <location>
        <begin position="87"/>
        <end position="159"/>
    </location>
</feature>
<dbReference type="GO" id="GO:0034511">
    <property type="term" value="F:U3 snoRNA binding"/>
    <property type="evidence" value="ECO:0007669"/>
    <property type="project" value="TreeGrafter"/>
</dbReference>
<name>A0A147B7R4_9ACAR</name>
<dbReference type="GO" id="GO:0000480">
    <property type="term" value="P:endonucleolytic cleavage in 5'-ETS of tricistronic rRNA transcript (SSU-rRNA, 5.8S rRNA, LSU-rRNA)"/>
    <property type="evidence" value="ECO:0007669"/>
    <property type="project" value="TreeGrafter"/>
</dbReference>
<dbReference type="InterPro" id="IPR013934">
    <property type="entry name" value="Utp13_C"/>
</dbReference>
<feature type="non-terminal residue" evidence="7">
    <location>
        <position position="1"/>
    </location>
</feature>
<evidence type="ECO:0000256" key="3">
    <source>
        <dbReference type="ARBA" id="ARBA00022737"/>
    </source>
</evidence>
<evidence type="ECO:0000313" key="7">
    <source>
        <dbReference type="EMBL" id="JAR86803.1"/>
    </source>
</evidence>
<organism evidence="7">
    <name type="scientific">Alectorobius mimon</name>
    <dbReference type="NCBI Taxonomy" id="360319"/>
    <lineage>
        <taxon>Eukaryota</taxon>
        <taxon>Metazoa</taxon>
        <taxon>Ecdysozoa</taxon>
        <taxon>Arthropoda</taxon>
        <taxon>Chelicerata</taxon>
        <taxon>Arachnida</taxon>
        <taxon>Acari</taxon>
        <taxon>Parasitiformes</taxon>
        <taxon>Ixodida</taxon>
        <taxon>Ixodoidea</taxon>
        <taxon>Argasidae</taxon>
        <taxon>Ornithodorinae</taxon>
        <taxon>Alectorobius</taxon>
    </lineage>
</organism>
<evidence type="ECO:0000256" key="5">
    <source>
        <dbReference type="PROSITE-ProRule" id="PRU00221"/>
    </source>
</evidence>
<evidence type="ECO:0000256" key="4">
    <source>
        <dbReference type="ARBA" id="ARBA00023242"/>
    </source>
</evidence>
<reference evidence="7" key="1">
    <citation type="submission" date="2016-03" db="EMBL/GenBank/DDBJ databases">
        <title>Gut transcriptome analysis on engorged females of Ornithodoros mimon (Acari: Argasidae) and phylogenetic inferences of soft ticks.</title>
        <authorList>
            <person name="Landulfo G.A."/>
            <person name="Giovanni D."/>
            <person name="Carvalho E."/>
            <person name="Junqueira-de-Azevedo I."/>
            <person name="Patane J."/>
            <person name="Mendoca R."/>
            <person name="Barros-Battesti D."/>
        </authorList>
    </citation>
    <scope>NUCLEOTIDE SEQUENCE</scope>
    <source>
        <strain evidence="7">Females</strain>
        <tissue evidence="7">Gut</tissue>
    </source>
</reference>
<keyword evidence="4" id="KW-0539">Nucleus</keyword>